<dbReference type="InterPro" id="IPR001683">
    <property type="entry name" value="PX_dom"/>
</dbReference>
<dbReference type="SUPFAM" id="SSF55961">
    <property type="entry name" value="Bet v1-like"/>
    <property type="match status" value="1"/>
</dbReference>
<dbReference type="InterPro" id="IPR002913">
    <property type="entry name" value="START_lipid-bd_dom"/>
</dbReference>
<dbReference type="EMBL" id="HBHK01002131">
    <property type="protein sequence ID" value="CAD9665154.1"/>
    <property type="molecule type" value="Transcribed_RNA"/>
</dbReference>
<feature type="region of interest" description="Disordered" evidence="1">
    <location>
        <begin position="627"/>
        <end position="653"/>
    </location>
</feature>
<feature type="compositionally biased region" description="Acidic residues" evidence="1">
    <location>
        <begin position="328"/>
        <end position="350"/>
    </location>
</feature>
<dbReference type="GO" id="GO:0005737">
    <property type="term" value="C:cytoplasm"/>
    <property type="evidence" value="ECO:0007669"/>
    <property type="project" value="UniProtKB-ARBA"/>
</dbReference>
<feature type="region of interest" description="Disordered" evidence="1">
    <location>
        <begin position="307"/>
        <end position="350"/>
    </location>
</feature>
<dbReference type="InterPro" id="IPR051213">
    <property type="entry name" value="START_lipid_transfer"/>
</dbReference>
<dbReference type="InterPro" id="IPR036871">
    <property type="entry name" value="PX_dom_sf"/>
</dbReference>
<dbReference type="PANTHER" id="PTHR19308:SF14">
    <property type="entry name" value="START DOMAIN-CONTAINING PROTEIN"/>
    <property type="match status" value="1"/>
</dbReference>
<dbReference type="SUPFAM" id="SSF64268">
    <property type="entry name" value="PX domain"/>
    <property type="match status" value="1"/>
</dbReference>
<evidence type="ECO:0000259" key="2">
    <source>
        <dbReference type="PROSITE" id="PS50195"/>
    </source>
</evidence>
<feature type="domain" description="START" evidence="3">
    <location>
        <begin position="434"/>
        <end position="603"/>
    </location>
</feature>
<gene>
    <name evidence="4" type="ORF">QSP1433_LOCUS1263</name>
</gene>
<protein>
    <recommendedName>
        <fullName evidence="5">PX domain-containing protein</fullName>
    </recommendedName>
</protein>
<feature type="compositionally biased region" description="Basic and acidic residues" evidence="1">
    <location>
        <begin position="313"/>
        <end position="326"/>
    </location>
</feature>
<evidence type="ECO:0000313" key="4">
    <source>
        <dbReference type="EMBL" id="CAD9665154.1"/>
    </source>
</evidence>
<dbReference type="Pfam" id="PF01852">
    <property type="entry name" value="START"/>
    <property type="match status" value="1"/>
</dbReference>
<dbReference type="AlphaFoldDB" id="A0A7S2W2V7"/>
<dbReference type="CDD" id="cd00177">
    <property type="entry name" value="START"/>
    <property type="match status" value="1"/>
</dbReference>
<dbReference type="SMART" id="SM00312">
    <property type="entry name" value="PX"/>
    <property type="match status" value="1"/>
</dbReference>
<dbReference type="PROSITE" id="PS50848">
    <property type="entry name" value="START"/>
    <property type="match status" value="1"/>
</dbReference>
<reference evidence="4" key="1">
    <citation type="submission" date="2021-01" db="EMBL/GenBank/DDBJ databases">
        <authorList>
            <person name="Corre E."/>
            <person name="Pelletier E."/>
            <person name="Niang G."/>
            <person name="Scheremetjew M."/>
            <person name="Finn R."/>
            <person name="Kale V."/>
            <person name="Holt S."/>
            <person name="Cochrane G."/>
            <person name="Meng A."/>
            <person name="Brown T."/>
            <person name="Cohen L."/>
        </authorList>
    </citation>
    <scope>NUCLEOTIDE SEQUENCE</scope>
    <source>
        <strain evidence="4">NY070348D</strain>
    </source>
</reference>
<dbReference type="InterPro" id="IPR023393">
    <property type="entry name" value="START-like_dom_sf"/>
</dbReference>
<organism evidence="4">
    <name type="scientific">Mucochytrium quahogii</name>
    <dbReference type="NCBI Taxonomy" id="96639"/>
    <lineage>
        <taxon>Eukaryota</taxon>
        <taxon>Sar</taxon>
        <taxon>Stramenopiles</taxon>
        <taxon>Bigyra</taxon>
        <taxon>Labyrinthulomycetes</taxon>
        <taxon>Thraustochytrida</taxon>
        <taxon>Thraustochytriidae</taxon>
        <taxon>Mucochytrium</taxon>
    </lineage>
</organism>
<dbReference type="Gene3D" id="3.30.1520.10">
    <property type="entry name" value="Phox-like domain"/>
    <property type="match status" value="1"/>
</dbReference>
<feature type="region of interest" description="Disordered" evidence="1">
    <location>
        <begin position="163"/>
        <end position="193"/>
    </location>
</feature>
<evidence type="ECO:0000256" key="1">
    <source>
        <dbReference type="SAM" id="MobiDB-lite"/>
    </source>
</evidence>
<dbReference type="CDD" id="cd06093">
    <property type="entry name" value="PX_domain"/>
    <property type="match status" value="1"/>
</dbReference>
<proteinExistence type="predicted"/>
<dbReference type="Pfam" id="PF00787">
    <property type="entry name" value="PX"/>
    <property type="match status" value="1"/>
</dbReference>
<evidence type="ECO:0008006" key="5">
    <source>
        <dbReference type="Google" id="ProtNLM"/>
    </source>
</evidence>
<feature type="domain" description="PX" evidence="2">
    <location>
        <begin position="18"/>
        <end position="144"/>
    </location>
</feature>
<sequence>MASTPTPTMEGLWLSSRYGSTVVASVVGHHKAHNGSHTVYEIDVHVRHGVEVVSVWSVNRRYNDFHKLHKELKEHSFPCPELPPKQLLWATFNQSSFLQQRMEALNVWLQGSLCIWQSIKISSVEASYEIAELLEEFLCADEALDDVRAKGISSPFALRDENKNSNKVNLKSTTPDDQGGSFPPDASSSKLPREKKLNVGVAISLDEESVDNEQHFLTFTGDGKSVQQTFRPFTATVQYGDNTPVVKELPIGSAAVSESSVAAGSRVCCTPVSVPPTPHGQHEFLNSWSRYTETVLEYVADRLQQKPLEGEDVDKNDIDDETRTLTDGDGDSEEYLDDEEESCDFSNDGLEENQEYISISTKTGGEKKFVFSTSSVARRTSEQLEDESTTERDTGLTRKRERIDRNGQTLIRKLLRETCNALDFVGSSYEFLAKMKGVIVLKKKTQGNQHCFMGRGALNCSAKDVFDLVSNPSTRHIYDRMVKEGSERLIETWEGDDNPIVFQHVFETKQRLCFLRSSRDFCILQYSKQLEDGRYVVVGRSIKHEKCPPTEGTVRAKIDLYGWVIEPDVTNSPPDASTSSKCKATYLVQVDFGGNVPNKFIESMSFRQPLCIRYVENHLLRKMKKISSSKSLSKHGTASQKNNVPLSDKKADI</sequence>
<dbReference type="PROSITE" id="PS50195">
    <property type="entry name" value="PX"/>
    <property type="match status" value="1"/>
</dbReference>
<feature type="compositionally biased region" description="Polar residues" evidence="1">
    <location>
        <begin position="165"/>
        <end position="176"/>
    </location>
</feature>
<name>A0A7S2W2V7_9STRA</name>
<dbReference type="PANTHER" id="PTHR19308">
    <property type="entry name" value="PHOSPHATIDYLCHOLINE TRANSFER PROTEIN"/>
    <property type="match status" value="1"/>
</dbReference>
<evidence type="ECO:0000259" key="3">
    <source>
        <dbReference type="PROSITE" id="PS50848"/>
    </source>
</evidence>
<feature type="compositionally biased region" description="Polar residues" evidence="1">
    <location>
        <begin position="636"/>
        <end position="645"/>
    </location>
</feature>
<dbReference type="Gene3D" id="3.30.530.20">
    <property type="match status" value="1"/>
</dbReference>
<dbReference type="GO" id="GO:0035091">
    <property type="term" value="F:phosphatidylinositol binding"/>
    <property type="evidence" value="ECO:0007669"/>
    <property type="project" value="InterPro"/>
</dbReference>
<accession>A0A7S2W2V7</accession>